<feature type="transmembrane region" description="Helical" evidence="1">
    <location>
        <begin position="81"/>
        <end position="108"/>
    </location>
</feature>
<name>A0ABU8FQ80_9BACI</name>
<evidence type="ECO:0000259" key="2">
    <source>
        <dbReference type="Pfam" id="PF00149"/>
    </source>
</evidence>
<keyword evidence="1" id="KW-0812">Transmembrane</keyword>
<feature type="transmembrane region" description="Helical" evidence="1">
    <location>
        <begin position="15"/>
        <end position="37"/>
    </location>
</feature>
<evidence type="ECO:0000313" key="3">
    <source>
        <dbReference type="EMBL" id="MEI4828124.1"/>
    </source>
</evidence>
<dbReference type="PANTHER" id="PTHR31302:SF0">
    <property type="entry name" value="TRANSMEMBRANE PROTEIN WITH METALLOPHOSPHOESTERASE DOMAIN"/>
    <property type="match status" value="1"/>
</dbReference>
<dbReference type="Proteomes" id="UP001367922">
    <property type="component" value="Unassembled WGS sequence"/>
</dbReference>
<dbReference type="Gene3D" id="3.60.21.10">
    <property type="match status" value="1"/>
</dbReference>
<dbReference type="CDD" id="cd07385">
    <property type="entry name" value="MPP_YkuE_C"/>
    <property type="match status" value="1"/>
</dbReference>
<dbReference type="InterPro" id="IPR029052">
    <property type="entry name" value="Metallo-depent_PP-like"/>
</dbReference>
<comment type="caution">
    <text evidence="3">The sequence shown here is derived from an EMBL/GenBank/DDBJ whole genome shotgun (WGS) entry which is preliminary data.</text>
</comment>
<proteinExistence type="predicted"/>
<dbReference type="RefSeq" id="WP_336480525.1">
    <property type="nucleotide sequence ID" value="NZ_JBAWSV010000001.1"/>
</dbReference>
<evidence type="ECO:0000313" key="4">
    <source>
        <dbReference type="Proteomes" id="UP001367922"/>
    </source>
</evidence>
<dbReference type="Pfam" id="PF00149">
    <property type="entry name" value="Metallophos"/>
    <property type="match status" value="1"/>
</dbReference>
<keyword evidence="4" id="KW-1185">Reference proteome</keyword>
<feature type="transmembrane region" description="Helical" evidence="1">
    <location>
        <begin position="49"/>
        <end position="69"/>
    </location>
</feature>
<dbReference type="InterPro" id="IPR004843">
    <property type="entry name" value="Calcineurin-like_PHP"/>
</dbReference>
<keyword evidence="1" id="KW-1133">Transmembrane helix</keyword>
<protein>
    <submittedName>
        <fullName evidence="3">Metallophosphoesterase</fullName>
    </submittedName>
</protein>
<feature type="transmembrane region" description="Helical" evidence="1">
    <location>
        <begin position="114"/>
        <end position="134"/>
    </location>
</feature>
<dbReference type="SUPFAM" id="SSF56300">
    <property type="entry name" value="Metallo-dependent phosphatases"/>
    <property type="match status" value="1"/>
</dbReference>
<reference evidence="3 4" key="1">
    <citation type="submission" date="2024-01" db="EMBL/GenBank/DDBJ databases">
        <title>Seven novel Bacillus-like species.</title>
        <authorList>
            <person name="Liu G."/>
        </authorList>
    </citation>
    <scope>NUCLEOTIDE SEQUENCE [LARGE SCALE GENOMIC DNA]</scope>
    <source>
        <strain evidence="3 4">FJAT-53711</strain>
    </source>
</reference>
<keyword evidence="1" id="KW-0472">Membrane</keyword>
<organism evidence="3 4">
    <name type="scientific">Bacillus yunxiaonensis</name>
    <dbReference type="NCBI Taxonomy" id="3127665"/>
    <lineage>
        <taxon>Bacteria</taxon>
        <taxon>Bacillati</taxon>
        <taxon>Bacillota</taxon>
        <taxon>Bacilli</taxon>
        <taxon>Bacillales</taxon>
        <taxon>Bacillaceae</taxon>
        <taxon>Bacillus</taxon>
    </lineage>
</organism>
<accession>A0ABU8FQ80</accession>
<dbReference type="EMBL" id="JBAWSV010000001">
    <property type="protein sequence ID" value="MEI4828124.1"/>
    <property type="molecule type" value="Genomic_DNA"/>
</dbReference>
<feature type="domain" description="Calcineurin-like phosphoesterase" evidence="2">
    <location>
        <begin position="158"/>
        <end position="321"/>
    </location>
</feature>
<gene>
    <name evidence="3" type="ORF">WAX78_01400</name>
</gene>
<sequence>MKHIEEGDTLKTRNLFNIFILFTLYTLLMIYIGWNGWVWIHTTFGVQSWGYYAIIVGLFSYAYILDRLIKFDSPLRTIGSYWFAVIQYAVILLPMADVTVFILEWFSIPKEQSIFWTGIIVLLIFVLIFAYGTFNAYSPIVRKYEIHVPKKANNRKTLRIAMASDMHFGKLSGLSHLQRLVHHVNDMKPDIILLPGDIIDDHPEYFIKKNMGQVMKQMHAPLGIYGVLGNHEYYGGAIPEFLQEMDKIDVKILLDEVVKIEDCFYIVGRRDKTDRNRKSFEELMSAVDKSFPIVAMDHQPFELKQAEASGVDLLLSGHTHRGQMAPNHIITRRMYELDWGYVQKDLFHAIVSSGFGFWGPALRLGSRSEIIQIELTFD</sequence>
<dbReference type="PANTHER" id="PTHR31302">
    <property type="entry name" value="TRANSMEMBRANE PROTEIN WITH METALLOPHOSPHOESTERASE DOMAIN-RELATED"/>
    <property type="match status" value="1"/>
</dbReference>
<evidence type="ECO:0000256" key="1">
    <source>
        <dbReference type="SAM" id="Phobius"/>
    </source>
</evidence>
<dbReference type="InterPro" id="IPR051158">
    <property type="entry name" value="Metallophosphoesterase_sf"/>
</dbReference>